<dbReference type="Proteomes" id="UP001060150">
    <property type="component" value="Chromosome"/>
</dbReference>
<dbReference type="SMART" id="SM00116">
    <property type="entry name" value="CBS"/>
    <property type="match status" value="2"/>
</dbReference>
<dbReference type="EMBL" id="CP102332">
    <property type="protein sequence ID" value="UUS33417.1"/>
    <property type="molecule type" value="Genomic_DNA"/>
</dbReference>
<proteinExistence type="predicted"/>
<gene>
    <name evidence="5" type="ORF">NRO40_23135</name>
</gene>
<feature type="compositionally biased region" description="Low complexity" evidence="3">
    <location>
        <begin position="15"/>
        <end position="27"/>
    </location>
</feature>
<dbReference type="PROSITE" id="PS51371">
    <property type="entry name" value="CBS"/>
    <property type="match status" value="1"/>
</dbReference>
<sequence>MTAWEAVMTMHAPARDAPGPAARAEVPGPGGEPPPGAGTVPLLDRRVGDVMRTPLVAVAAGETLLVCWELLERTGERHLLVVLPDGRCAGVLDRAEVAAVCAAPAVTLSRRYAGGLVRGRRCVVLHERDPVRRAVDVMDANDCDALPVVADGGTLAGLLTAADVVRALAGRRTAAPPGRAPAPPAPYPVLPGLAPRRDTGRVSPVP</sequence>
<name>A0ABY5NBL6_9ACTN</name>
<dbReference type="Pfam" id="PF00571">
    <property type="entry name" value="CBS"/>
    <property type="match status" value="2"/>
</dbReference>
<evidence type="ECO:0000313" key="5">
    <source>
        <dbReference type="EMBL" id="UUS33417.1"/>
    </source>
</evidence>
<dbReference type="InterPro" id="IPR051257">
    <property type="entry name" value="Diverse_CBS-Domain"/>
</dbReference>
<evidence type="ECO:0000256" key="2">
    <source>
        <dbReference type="PROSITE-ProRule" id="PRU00703"/>
    </source>
</evidence>
<dbReference type="RefSeq" id="WP_058943580.1">
    <property type="nucleotide sequence ID" value="NZ_CP102332.1"/>
</dbReference>
<evidence type="ECO:0000256" key="3">
    <source>
        <dbReference type="SAM" id="MobiDB-lite"/>
    </source>
</evidence>
<evidence type="ECO:0000259" key="4">
    <source>
        <dbReference type="PROSITE" id="PS51371"/>
    </source>
</evidence>
<evidence type="ECO:0000256" key="1">
    <source>
        <dbReference type="ARBA" id="ARBA00023122"/>
    </source>
</evidence>
<accession>A0ABY5NBL6</accession>
<dbReference type="PANTHER" id="PTHR43080">
    <property type="entry name" value="CBS DOMAIN-CONTAINING PROTEIN CBSX3, MITOCHONDRIAL"/>
    <property type="match status" value="1"/>
</dbReference>
<dbReference type="SUPFAM" id="SSF54631">
    <property type="entry name" value="CBS-domain pair"/>
    <property type="match status" value="1"/>
</dbReference>
<dbReference type="InterPro" id="IPR000644">
    <property type="entry name" value="CBS_dom"/>
</dbReference>
<feature type="compositionally biased region" description="Pro residues" evidence="3">
    <location>
        <begin position="178"/>
        <end position="189"/>
    </location>
</feature>
<feature type="domain" description="CBS" evidence="4">
    <location>
        <begin position="116"/>
        <end position="175"/>
    </location>
</feature>
<feature type="region of interest" description="Disordered" evidence="3">
    <location>
        <begin position="173"/>
        <end position="206"/>
    </location>
</feature>
<reference evidence="5" key="1">
    <citation type="submission" date="2022-08" db="EMBL/GenBank/DDBJ databases">
        <title>Streptomyces changanensis sp. nov., an actinomycete isolated from soil.</title>
        <authorList>
            <person name="Wu H."/>
            <person name="Han L."/>
        </authorList>
    </citation>
    <scope>NUCLEOTIDE SEQUENCE</scope>
    <source>
        <strain evidence="5">HL-66</strain>
    </source>
</reference>
<dbReference type="PANTHER" id="PTHR43080:SF2">
    <property type="entry name" value="CBS DOMAIN-CONTAINING PROTEIN"/>
    <property type="match status" value="1"/>
</dbReference>
<protein>
    <submittedName>
        <fullName evidence="5">CBS domain-containing protein</fullName>
    </submittedName>
</protein>
<dbReference type="InterPro" id="IPR046342">
    <property type="entry name" value="CBS_dom_sf"/>
</dbReference>
<keyword evidence="1 2" id="KW-0129">CBS domain</keyword>
<organism evidence="5 6">
    <name type="scientific">Streptomyces changanensis</name>
    <dbReference type="NCBI Taxonomy" id="2964669"/>
    <lineage>
        <taxon>Bacteria</taxon>
        <taxon>Bacillati</taxon>
        <taxon>Actinomycetota</taxon>
        <taxon>Actinomycetes</taxon>
        <taxon>Kitasatosporales</taxon>
        <taxon>Streptomycetaceae</taxon>
        <taxon>Streptomyces</taxon>
    </lineage>
</organism>
<keyword evidence="6" id="KW-1185">Reference proteome</keyword>
<evidence type="ECO:0000313" key="6">
    <source>
        <dbReference type="Proteomes" id="UP001060150"/>
    </source>
</evidence>
<dbReference type="Gene3D" id="3.10.580.10">
    <property type="entry name" value="CBS-domain"/>
    <property type="match status" value="2"/>
</dbReference>
<feature type="region of interest" description="Disordered" evidence="3">
    <location>
        <begin position="1"/>
        <end position="42"/>
    </location>
</feature>